<feature type="non-terminal residue" evidence="2">
    <location>
        <position position="1"/>
    </location>
</feature>
<protein>
    <submittedName>
        <fullName evidence="2">Uncharacterized protein</fullName>
    </submittedName>
</protein>
<keyword evidence="3" id="KW-1185">Reference proteome</keyword>
<accession>A0AAD5D453</accession>
<organism evidence="2 3">
    <name type="scientific">Ambrosia artemisiifolia</name>
    <name type="common">Common ragweed</name>
    <dbReference type="NCBI Taxonomy" id="4212"/>
    <lineage>
        <taxon>Eukaryota</taxon>
        <taxon>Viridiplantae</taxon>
        <taxon>Streptophyta</taxon>
        <taxon>Embryophyta</taxon>
        <taxon>Tracheophyta</taxon>
        <taxon>Spermatophyta</taxon>
        <taxon>Magnoliopsida</taxon>
        <taxon>eudicotyledons</taxon>
        <taxon>Gunneridae</taxon>
        <taxon>Pentapetalae</taxon>
        <taxon>asterids</taxon>
        <taxon>campanulids</taxon>
        <taxon>Asterales</taxon>
        <taxon>Asteraceae</taxon>
        <taxon>Asteroideae</taxon>
        <taxon>Heliantheae alliance</taxon>
        <taxon>Heliantheae</taxon>
        <taxon>Ambrosia</taxon>
    </lineage>
</organism>
<feature type="non-terminal residue" evidence="2">
    <location>
        <position position="94"/>
    </location>
</feature>
<dbReference type="Proteomes" id="UP001206925">
    <property type="component" value="Unassembled WGS sequence"/>
</dbReference>
<gene>
    <name evidence="2" type="ORF">M8C21_033138</name>
</gene>
<evidence type="ECO:0000313" key="3">
    <source>
        <dbReference type="Proteomes" id="UP001206925"/>
    </source>
</evidence>
<dbReference type="AlphaFoldDB" id="A0AAD5D453"/>
<reference evidence="2" key="1">
    <citation type="submission" date="2022-06" db="EMBL/GenBank/DDBJ databases">
        <title>Uncovering the hologenomic basis of an extraordinary plant invasion.</title>
        <authorList>
            <person name="Bieker V.C."/>
            <person name="Martin M.D."/>
            <person name="Gilbert T."/>
            <person name="Hodgins K."/>
            <person name="Battlay P."/>
            <person name="Petersen B."/>
            <person name="Wilson J."/>
        </authorList>
    </citation>
    <scope>NUCLEOTIDE SEQUENCE</scope>
    <source>
        <strain evidence="2">AA19_3_7</strain>
        <tissue evidence="2">Leaf</tissue>
    </source>
</reference>
<sequence length="94" mass="10670">VTRELAVPSIYSRLHKHRTEHTLSPISRKFLSFGVDAVVIERVELSGGSPHRRHRKDLESGDGSSGAYEECDSVNDPFDIVRTKSAPVDRLRRW</sequence>
<proteinExistence type="predicted"/>
<name>A0AAD5D453_AMBAR</name>
<comment type="caution">
    <text evidence="2">The sequence shown here is derived from an EMBL/GenBank/DDBJ whole genome shotgun (WGS) entry which is preliminary data.</text>
</comment>
<evidence type="ECO:0000313" key="2">
    <source>
        <dbReference type="EMBL" id="KAI7753938.1"/>
    </source>
</evidence>
<evidence type="ECO:0000256" key="1">
    <source>
        <dbReference type="SAM" id="MobiDB-lite"/>
    </source>
</evidence>
<dbReference type="EMBL" id="JAMZMK010005069">
    <property type="protein sequence ID" value="KAI7753938.1"/>
    <property type="molecule type" value="Genomic_DNA"/>
</dbReference>
<feature type="region of interest" description="Disordered" evidence="1">
    <location>
        <begin position="47"/>
        <end position="70"/>
    </location>
</feature>